<keyword evidence="1" id="KW-0378">Hydrolase</keyword>
<dbReference type="Proteomes" id="UP001055072">
    <property type="component" value="Unassembled WGS sequence"/>
</dbReference>
<accession>A0ACB8TVV0</accession>
<name>A0ACB8TVV0_9APHY</name>
<comment type="caution">
    <text evidence="1">The sequence shown here is derived from an EMBL/GenBank/DDBJ whole genome shotgun (WGS) entry which is preliminary data.</text>
</comment>
<evidence type="ECO:0000313" key="2">
    <source>
        <dbReference type="Proteomes" id="UP001055072"/>
    </source>
</evidence>
<protein>
    <submittedName>
        <fullName evidence="1">Endonuclease/exonuclease/phosphatase</fullName>
    </submittedName>
</protein>
<organism evidence="1 2">
    <name type="scientific">Irpex rosettiformis</name>
    <dbReference type="NCBI Taxonomy" id="378272"/>
    <lineage>
        <taxon>Eukaryota</taxon>
        <taxon>Fungi</taxon>
        <taxon>Dikarya</taxon>
        <taxon>Basidiomycota</taxon>
        <taxon>Agaricomycotina</taxon>
        <taxon>Agaricomycetes</taxon>
        <taxon>Polyporales</taxon>
        <taxon>Irpicaceae</taxon>
        <taxon>Irpex</taxon>
    </lineage>
</organism>
<proteinExistence type="predicted"/>
<dbReference type="EMBL" id="MU274925">
    <property type="protein sequence ID" value="KAI0086162.1"/>
    <property type="molecule type" value="Genomic_DNA"/>
</dbReference>
<reference evidence="1" key="1">
    <citation type="journal article" date="2021" name="Environ. Microbiol.">
        <title>Gene family expansions and transcriptome signatures uncover fungal adaptations to wood decay.</title>
        <authorList>
            <person name="Hage H."/>
            <person name="Miyauchi S."/>
            <person name="Viragh M."/>
            <person name="Drula E."/>
            <person name="Min B."/>
            <person name="Chaduli D."/>
            <person name="Navarro D."/>
            <person name="Favel A."/>
            <person name="Norest M."/>
            <person name="Lesage-Meessen L."/>
            <person name="Balint B."/>
            <person name="Merenyi Z."/>
            <person name="de Eugenio L."/>
            <person name="Morin E."/>
            <person name="Martinez A.T."/>
            <person name="Baldrian P."/>
            <person name="Stursova M."/>
            <person name="Martinez M.J."/>
            <person name="Novotny C."/>
            <person name="Magnuson J.K."/>
            <person name="Spatafora J.W."/>
            <person name="Maurice S."/>
            <person name="Pangilinan J."/>
            <person name="Andreopoulos W."/>
            <person name="LaButti K."/>
            <person name="Hundley H."/>
            <person name="Na H."/>
            <person name="Kuo A."/>
            <person name="Barry K."/>
            <person name="Lipzen A."/>
            <person name="Henrissat B."/>
            <person name="Riley R."/>
            <person name="Ahrendt S."/>
            <person name="Nagy L.G."/>
            <person name="Grigoriev I.V."/>
            <person name="Martin F."/>
            <person name="Rosso M.N."/>
        </authorList>
    </citation>
    <scope>NUCLEOTIDE SEQUENCE</scope>
    <source>
        <strain evidence="1">CBS 384.51</strain>
    </source>
</reference>
<evidence type="ECO:0000313" key="1">
    <source>
        <dbReference type="EMBL" id="KAI0086162.1"/>
    </source>
</evidence>
<gene>
    <name evidence="1" type="ORF">BDY19DRAFT_961656</name>
</gene>
<keyword evidence="1" id="KW-0540">Nuclease</keyword>
<keyword evidence="1" id="KW-0255">Endonuclease</keyword>
<keyword evidence="2" id="KW-1185">Reference proteome</keyword>
<sequence>MNSTTSLIYKSLRLAPKLTTCKYSGFDSLVHLSLRSLHVSRLVAMPAKRSEPVAKDSKDKVKEEAKPPAVRSGSSSKRKASPSEDGDPGSRASSSKKKIKVAEDMIDNSTSSNEQPTNKVFPTNISFAPKNEGALRIATWNICGLAASSKKGLKFYVEAEDADILVLTETKVNNDPLDPVFTQRYPHRYWAISDKKSYSGTAILSKVKPLSVDYTLPGHPDTKIVKGRIITLELDKAYVIGTYVVNAGQGLKTLDEKKEWNTHFEKYIRDLDKKKPVIWTGDLNVAPTAIDLANPKTNWNKTPGYTEAETTAFARILEPPDAEESGAQKMVDVWRHLHPGLKHYTYFSYRFDCRRKGLGWRLDTFVLSERIVDKVKMCEIRSEIYGASDHCPVVLEIENDL</sequence>